<dbReference type="EMBL" id="AGBB01000134">
    <property type="protein sequence ID" value="EGY79473.1"/>
    <property type="molecule type" value="Genomic_DNA"/>
</dbReference>
<sequence length="42" mass="4635">MVSVLGFTTSIYAREFMVNESGIINNTESSKTDLSEDSINFS</sequence>
<name>G4D4S1_9FIRM</name>
<keyword evidence="2" id="KW-1185">Reference proteome</keyword>
<dbReference type="AlphaFoldDB" id="G4D4S1"/>
<evidence type="ECO:0000313" key="2">
    <source>
        <dbReference type="Proteomes" id="UP000003422"/>
    </source>
</evidence>
<gene>
    <name evidence="1" type="ORF">HMPREF9129_1401</name>
</gene>
<dbReference type="Proteomes" id="UP000003422">
    <property type="component" value="Unassembled WGS sequence"/>
</dbReference>
<organism evidence="1 2">
    <name type="scientific">Peptoniphilus indolicus ATCC 29427</name>
    <dbReference type="NCBI Taxonomy" id="997350"/>
    <lineage>
        <taxon>Bacteria</taxon>
        <taxon>Bacillati</taxon>
        <taxon>Bacillota</taxon>
        <taxon>Tissierellia</taxon>
        <taxon>Tissierellales</taxon>
        <taxon>Peptoniphilaceae</taxon>
        <taxon>Peptoniphilus</taxon>
    </lineage>
</organism>
<reference evidence="1 2" key="1">
    <citation type="submission" date="2011-06" db="EMBL/GenBank/DDBJ databases">
        <authorList>
            <person name="Muzny D."/>
            <person name="Qin X."/>
            <person name="Deng J."/>
            <person name="Jiang H."/>
            <person name="Liu Y."/>
            <person name="Qu J."/>
            <person name="Song X.-Z."/>
            <person name="Zhang L."/>
            <person name="Thornton R."/>
            <person name="Coyle M."/>
            <person name="Francisco L."/>
            <person name="Jackson L."/>
            <person name="Javaid M."/>
            <person name="Korchina V."/>
            <person name="Kovar C."/>
            <person name="Mata R."/>
            <person name="Mathew T."/>
            <person name="Ngo R."/>
            <person name="Nguyen L."/>
            <person name="Nguyen N."/>
            <person name="Okwuonu G."/>
            <person name="Ongeri F."/>
            <person name="Pham C."/>
            <person name="Simmons D."/>
            <person name="Wilczek-Boney K."/>
            <person name="Hale W."/>
            <person name="Jakkamsetti A."/>
            <person name="Pham P."/>
            <person name="Ruth R."/>
            <person name="San Lucas F."/>
            <person name="Warren J."/>
            <person name="Zhang J."/>
            <person name="Zhao Z."/>
            <person name="Zhou C."/>
            <person name="Zhu D."/>
            <person name="Lee S."/>
            <person name="Bess C."/>
            <person name="Blankenburg K."/>
            <person name="Forbes L."/>
            <person name="Fu Q."/>
            <person name="Gubbala S."/>
            <person name="Hirani K."/>
            <person name="Jayaseelan J.C."/>
            <person name="Lara F."/>
            <person name="Munidasa M."/>
            <person name="Palculict T."/>
            <person name="Patil S."/>
            <person name="Pu L.-L."/>
            <person name="Saada N."/>
            <person name="Tang L."/>
            <person name="Weissenberger G."/>
            <person name="Zhu Y."/>
            <person name="Hemphill L."/>
            <person name="Shang Y."/>
            <person name="Youmans B."/>
            <person name="Ayvaz T."/>
            <person name="Ross M."/>
            <person name="Santibanez J."/>
            <person name="Aqrawi P."/>
            <person name="Gross S."/>
            <person name="Joshi V."/>
            <person name="Fowler G."/>
            <person name="Nazareth L."/>
            <person name="Reid J."/>
            <person name="Worley K."/>
            <person name="Petrosino J."/>
            <person name="Highlander S."/>
            <person name="Gibbs R."/>
        </authorList>
    </citation>
    <scope>NUCLEOTIDE SEQUENCE [LARGE SCALE GENOMIC DNA]</scope>
    <source>
        <strain evidence="1 2">ATCC 29427</strain>
    </source>
</reference>
<evidence type="ECO:0000313" key="1">
    <source>
        <dbReference type="EMBL" id="EGY79473.1"/>
    </source>
</evidence>
<accession>G4D4S1</accession>
<comment type="caution">
    <text evidence="1">The sequence shown here is derived from an EMBL/GenBank/DDBJ whole genome shotgun (WGS) entry which is preliminary data.</text>
</comment>
<protein>
    <submittedName>
        <fullName evidence="1">Uncharacterized protein</fullName>
    </submittedName>
</protein>
<proteinExistence type="predicted"/>
<dbReference type="STRING" id="997350.HMPREF9129_1401"/>
<dbReference type="HOGENOM" id="CLU_3255516_0_0_9"/>